<proteinExistence type="predicted"/>
<feature type="transmembrane region" description="Helical" evidence="1">
    <location>
        <begin position="106"/>
        <end position="124"/>
    </location>
</feature>
<protein>
    <recommendedName>
        <fullName evidence="4">DoxX protein</fullName>
    </recommendedName>
</protein>
<sequence length="143" mass="15988">MNISPQQQKHLALGLLALRVTIALVFFVWAFDKILAPEHSTKVFSAFYGLDVSSGFSVIIGIVQLVFVGAFLLGIQRSKTYLIALILHSFSTFSSFMKYLDPLGNLLFFTAWPMLAACLVLYLMRDFDSYTLGYKSPSNSKES</sequence>
<keyword evidence="1" id="KW-1133">Transmembrane helix</keyword>
<keyword evidence="1" id="KW-0472">Membrane</keyword>
<comment type="caution">
    <text evidence="2">The sequence shown here is derived from an EMBL/GenBank/DDBJ whole genome shotgun (WGS) entry which is preliminary data.</text>
</comment>
<keyword evidence="1" id="KW-0812">Transmembrane</keyword>
<dbReference type="EMBL" id="BSNX01000055">
    <property type="protein sequence ID" value="GLQ74283.1"/>
    <property type="molecule type" value="Genomic_DNA"/>
</dbReference>
<name>A0AAV5NUZ5_9VIBR</name>
<feature type="transmembrane region" description="Helical" evidence="1">
    <location>
        <begin position="52"/>
        <end position="73"/>
    </location>
</feature>
<dbReference type="RefSeq" id="WP_126609395.1">
    <property type="nucleotide sequence ID" value="NZ_AP025145.1"/>
</dbReference>
<dbReference type="Proteomes" id="UP001156690">
    <property type="component" value="Unassembled WGS sequence"/>
</dbReference>
<accession>A0AAV5NUZ5</accession>
<evidence type="ECO:0000313" key="2">
    <source>
        <dbReference type="EMBL" id="GLQ74283.1"/>
    </source>
</evidence>
<gene>
    <name evidence="2" type="ORF">GCM10007932_36440</name>
</gene>
<dbReference type="AlphaFoldDB" id="A0AAV5NUZ5"/>
<evidence type="ECO:0008006" key="4">
    <source>
        <dbReference type="Google" id="ProtNLM"/>
    </source>
</evidence>
<evidence type="ECO:0000256" key="1">
    <source>
        <dbReference type="SAM" id="Phobius"/>
    </source>
</evidence>
<organism evidence="2 3">
    <name type="scientific">Vibrio penaeicida</name>
    <dbReference type="NCBI Taxonomy" id="104609"/>
    <lineage>
        <taxon>Bacteria</taxon>
        <taxon>Pseudomonadati</taxon>
        <taxon>Pseudomonadota</taxon>
        <taxon>Gammaproteobacteria</taxon>
        <taxon>Vibrionales</taxon>
        <taxon>Vibrionaceae</taxon>
        <taxon>Vibrio</taxon>
    </lineage>
</organism>
<keyword evidence="3" id="KW-1185">Reference proteome</keyword>
<reference evidence="3" key="1">
    <citation type="journal article" date="2019" name="Int. J. Syst. Evol. Microbiol.">
        <title>The Global Catalogue of Microorganisms (GCM) 10K type strain sequencing project: providing services to taxonomists for standard genome sequencing and annotation.</title>
        <authorList>
            <consortium name="The Broad Institute Genomics Platform"/>
            <consortium name="The Broad Institute Genome Sequencing Center for Infectious Disease"/>
            <person name="Wu L."/>
            <person name="Ma J."/>
        </authorList>
    </citation>
    <scope>NUCLEOTIDE SEQUENCE [LARGE SCALE GENOMIC DNA]</scope>
    <source>
        <strain evidence="3">NBRC 15640</strain>
    </source>
</reference>
<evidence type="ECO:0000313" key="3">
    <source>
        <dbReference type="Proteomes" id="UP001156690"/>
    </source>
</evidence>
<feature type="transmembrane region" description="Helical" evidence="1">
    <location>
        <begin position="12"/>
        <end position="32"/>
    </location>
</feature>